<protein>
    <submittedName>
        <fullName evidence="5">TetM/TetW/TetO/TetS family tetracycline resistance ribosomal protection protein</fullName>
    </submittedName>
</protein>
<keyword evidence="2" id="KW-0648">Protein biosynthesis</keyword>
<keyword evidence="1" id="KW-0547">Nucleotide-binding</keyword>
<dbReference type="InterPro" id="IPR009000">
    <property type="entry name" value="Transl_B-barrel_sf"/>
</dbReference>
<dbReference type="GO" id="GO:0005525">
    <property type="term" value="F:GTP binding"/>
    <property type="evidence" value="ECO:0007669"/>
    <property type="project" value="UniProtKB-KW"/>
</dbReference>
<dbReference type="InterPro" id="IPR000795">
    <property type="entry name" value="T_Tr_GTP-bd_dom"/>
</dbReference>
<evidence type="ECO:0000256" key="1">
    <source>
        <dbReference type="ARBA" id="ARBA00022741"/>
    </source>
</evidence>
<keyword evidence="3" id="KW-0342">GTP-binding</keyword>
<dbReference type="InterPro" id="IPR020568">
    <property type="entry name" value="Ribosomal_Su5_D2-typ_SF"/>
</dbReference>
<dbReference type="PANTHER" id="PTHR43261">
    <property type="entry name" value="TRANSLATION ELONGATION FACTOR G-RELATED"/>
    <property type="match status" value="1"/>
</dbReference>
<dbReference type="SMART" id="SM00889">
    <property type="entry name" value="EFG_IV"/>
    <property type="match status" value="1"/>
</dbReference>
<dbReference type="PANTHER" id="PTHR43261:SF1">
    <property type="entry name" value="RIBOSOME-RELEASING FACTOR 2, MITOCHONDRIAL"/>
    <property type="match status" value="1"/>
</dbReference>
<dbReference type="NCBIfam" id="TIGR00231">
    <property type="entry name" value="small_GTP"/>
    <property type="match status" value="1"/>
</dbReference>
<evidence type="ECO:0000313" key="6">
    <source>
        <dbReference type="Proteomes" id="UP000758022"/>
    </source>
</evidence>
<evidence type="ECO:0000256" key="2">
    <source>
        <dbReference type="ARBA" id="ARBA00022917"/>
    </source>
</evidence>
<dbReference type="SUPFAM" id="SSF54980">
    <property type="entry name" value="EF-G C-terminal domain-like"/>
    <property type="match status" value="2"/>
</dbReference>
<dbReference type="SUPFAM" id="SSF54211">
    <property type="entry name" value="Ribosomal protein S5 domain 2-like"/>
    <property type="match status" value="1"/>
</dbReference>
<dbReference type="PRINTS" id="PR01037">
    <property type="entry name" value="TCRTETOQM"/>
</dbReference>
<dbReference type="InterPro" id="IPR005225">
    <property type="entry name" value="Small_GTP-bd"/>
</dbReference>
<dbReference type="Gene3D" id="3.30.70.870">
    <property type="entry name" value="Elongation Factor G (Translational Gtpase), domain 3"/>
    <property type="match status" value="1"/>
</dbReference>
<dbReference type="InterPro" id="IPR035647">
    <property type="entry name" value="EFG_III/V"/>
</dbReference>
<dbReference type="PROSITE" id="PS51722">
    <property type="entry name" value="G_TR_2"/>
    <property type="match status" value="1"/>
</dbReference>
<dbReference type="InterPro" id="IPR031157">
    <property type="entry name" value="G_TR_CS"/>
</dbReference>
<dbReference type="Pfam" id="PF00679">
    <property type="entry name" value="EFG_C"/>
    <property type="match status" value="1"/>
</dbReference>
<dbReference type="Proteomes" id="UP000758022">
    <property type="component" value="Unassembled WGS sequence"/>
</dbReference>
<dbReference type="InterPro" id="IPR041095">
    <property type="entry name" value="EFG_II"/>
</dbReference>
<feature type="domain" description="Tr-type G" evidence="4">
    <location>
        <begin position="1"/>
        <end position="253"/>
    </location>
</feature>
<evidence type="ECO:0000313" key="5">
    <source>
        <dbReference type="EMBL" id="MBY3063555.1"/>
    </source>
</evidence>
<dbReference type="GO" id="GO:0032790">
    <property type="term" value="P:ribosome disassembly"/>
    <property type="evidence" value="ECO:0007669"/>
    <property type="project" value="TreeGrafter"/>
</dbReference>
<dbReference type="InterPro" id="IPR000640">
    <property type="entry name" value="EFG_V-like"/>
</dbReference>
<dbReference type="SUPFAM" id="SSF52540">
    <property type="entry name" value="P-loop containing nucleoside triphosphate hydrolases"/>
    <property type="match status" value="1"/>
</dbReference>
<dbReference type="InterPro" id="IPR027417">
    <property type="entry name" value="P-loop_NTPase"/>
</dbReference>
<gene>
    <name evidence="5" type="ORF">HFO74_08910</name>
</gene>
<dbReference type="PROSITE" id="PS00301">
    <property type="entry name" value="G_TR_1"/>
    <property type="match status" value="1"/>
</dbReference>
<dbReference type="GO" id="GO:0003924">
    <property type="term" value="F:GTPase activity"/>
    <property type="evidence" value="ECO:0007669"/>
    <property type="project" value="InterPro"/>
</dbReference>
<dbReference type="Gene3D" id="3.30.230.10">
    <property type="match status" value="1"/>
</dbReference>
<evidence type="ECO:0000256" key="3">
    <source>
        <dbReference type="ARBA" id="ARBA00023134"/>
    </source>
</evidence>
<dbReference type="InterPro" id="IPR014721">
    <property type="entry name" value="Ribsml_uS5_D2-typ_fold_subgr"/>
</dbReference>
<dbReference type="CDD" id="cd01684">
    <property type="entry name" value="Tet_like_IV"/>
    <property type="match status" value="1"/>
</dbReference>
<dbReference type="InterPro" id="IPR005517">
    <property type="entry name" value="Transl_elong_EFG/EF2_IV"/>
</dbReference>
<sequence>MRALNLGILAHVDAGKTSLTERLLFDAGVIDKLGSVDTGNTQTDTLELERQRGITIRAAVVSYAIGDKVVNLIDTPGHPDFIAEVERVLGLLDAAVVVVSAVEGVQAQTRVLVRALRRLGVPFVFFVNKVDRLGARYREVLEALAAQLSVRPIAMSAVIDAGSKLARVEALAPGREPLFSALCEALGENDEALLEDYVLAPERLTDERLGRSLAGQVARGLVHPVFAGAAMTGVGIAALATAIATILPERRPDPDGPVAGKIFKIERGWGGEKLCYLSLTSGTVRLRQYLDLPKSPERVTAIQLFEQGRSHGVDSVRAGQIARVGGLTGARIGDAVGGDPLSDGRAYFAPPTLETRVLARRPSEKAALWLALNQMAEQDPLINLRRNEETDEVFVSLYGEVQKEVIKSTLLTDFGLDASFEESTVILVERPVGTGTGLQILFKEPNPFLATVGLRVEPRPAGAGNSFALEVDVGQMPAAFYRAVEETVFETLKQGVFGWQVIDCHVAMTAARHSSPASAAADFRQLTPWVLATALSAAETVICEPVDGFHLEAPAESLSGVLTLLAKSAAVTTGSVIADGVARLEGTLASQMVQSVHQQLPGLTSGVGTMETGFDHYAPMAGPPRLRRRSGPDPFNPVEYLLRLQSTRSSC</sequence>
<dbReference type="Pfam" id="PF14492">
    <property type="entry name" value="EFG_III"/>
    <property type="match status" value="1"/>
</dbReference>
<comment type="caution">
    <text evidence="5">The sequence shown here is derived from an EMBL/GenBank/DDBJ whole genome shotgun (WGS) entry which is preliminary data.</text>
</comment>
<name>A0AB35FB51_9HYPH</name>
<dbReference type="EMBL" id="JAAXQQ010000003">
    <property type="protein sequence ID" value="MBY3063555.1"/>
    <property type="molecule type" value="Genomic_DNA"/>
</dbReference>
<dbReference type="GO" id="GO:0006412">
    <property type="term" value="P:translation"/>
    <property type="evidence" value="ECO:0007669"/>
    <property type="project" value="UniProtKB-KW"/>
</dbReference>
<organism evidence="5 6">
    <name type="scientific">Rhizobium laguerreae</name>
    <dbReference type="NCBI Taxonomy" id="1076926"/>
    <lineage>
        <taxon>Bacteria</taxon>
        <taxon>Pseudomonadati</taxon>
        <taxon>Pseudomonadota</taxon>
        <taxon>Alphaproteobacteria</taxon>
        <taxon>Hyphomicrobiales</taxon>
        <taxon>Rhizobiaceae</taxon>
        <taxon>Rhizobium/Agrobacterium group</taxon>
        <taxon>Rhizobium</taxon>
    </lineage>
</organism>
<dbReference type="PRINTS" id="PR00315">
    <property type="entry name" value="ELONGATNFCT"/>
</dbReference>
<proteinExistence type="predicted"/>
<dbReference type="Gene3D" id="3.40.50.300">
    <property type="entry name" value="P-loop containing nucleotide triphosphate hydrolases"/>
    <property type="match status" value="1"/>
</dbReference>
<dbReference type="SUPFAM" id="SSF50447">
    <property type="entry name" value="Translation proteins"/>
    <property type="match status" value="1"/>
</dbReference>
<dbReference type="Pfam" id="PF03764">
    <property type="entry name" value="EFG_IV"/>
    <property type="match status" value="1"/>
</dbReference>
<dbReference type="AlphaFoldDB" id="A0AB35FB51"/>
<dbReference type="GO" id="GO:0097216">
    <property type="term" value="F:guanosine tetraphosphate binding"/>
    <property type="evidence" value="ECO:0007669"/>
    <property type="project" value="UniProtKB-ARBA"/>
</dbReference>
<evidence type="ECO:0000259" key="4">
    <source>
        <dbReference type="PROSITE" id="PS51722"/>
    </source>
</evidence>
<reference evidence="5" key="1">
    <citation type="submission" date="2020-04" db="EMBL/GenBank/DDBJ databases">
        <title>Global-level population genomics supports evidence of horizontal gene transfer on evolution of Rhizobia in Lentils.</title>
        <authorList>
            <person name="Gai Y."/>
            <person name="Cook D."/>
            <person name="Riely B."/>
        </authorList>
    </citation>
    <scope>NUCLEOTIDE SEQUENCE</scope>
    <source>
        <strain evidence="5">TLR9</strain>
    </source>
</reference>
<dbReference type="RefSeq" id="WP_221978601.1">
    <property type="nucleotide sequence ID" value="NZ_JAAXQP010000002.1"/>
</dbReference>
<dbReference type="Gene3D" id="2.40.30.10">
    <property type="entry name" value="Translation factors"/>
    <property type="match status" value="1"/>
</dbReference>
<dbReference type="Pfam" id="PF00009">
    <property type="entry name" value="GTP_EFTU"/>
    <property type="match status" value="1"/>
</dbReference>
<accession>A0AB35FB51</accession>